<organism evidence="2 3">
    <name type="scientific">Heterodera schachtii</name>
    <name type="common">Sugarbeet cyst nematode worm</name>
    <name type="synonym">Tylenchus schachtii</name>
    <dbReference type="NCBI Taxonomy" id="97005"/>
    <lineage>
        <taxon>Eukaryota</taxon>
        <taxon>Metazoa</taxon>
        <taxon>Ecdysozoa</taxon>
        <taxon>Nematoda</taxon>
        <taxon>Chromadorea</taxon>
        <taxon>Rhabditida</taxon>
        <taxon>Tylenchina</taxon>
        <taxon>Tylenchomorpha</taxon>
        <taxon>Tylenchoidea</taxon>
        <taxon>Heteroderidae</taxon>
        <taxon>Heteroderinae</taxon>
        <taxon>Heterodera</taxon>
    </lineage>
</organism>
<dbReference type="PANTHER" id="PTHR45774">
    <property type="entry name" value="BTB/POZ DOMAIN-CONTAINING"/>
    <property type="match status" value="1"/>
</dbReference>
<dbReference type="Pfam" id="PF07707">
    <property type="entry name" value="BACK"/>
    <property type="match status" value="1"/>
</dbReference>
<dbReference type="SMART" id="SM00875">
    <property type="entry name" value="BACK"/>
    <property type="match status" value="1"/>
</dbReference>
<evidence type="ECO:0000313" key="2">
    <source>
        <dbReference type="EMBL" id="KAL3071148.1"/>
    </source>
</evidence>
<gene>
    <name evidence="2" type="ORF">niasHS_015388</name>
</gene>
<dbReference type="AlphaFoldDB" id="A0ABD2IDA4"/>
<dbReference type="Pfam" id="PF00651">
    <property type="entry name" value="BTB"/>
    <property type="match status" value="1"/>
</dbReference>
<dbReference type="InterPro" id="IPR011333">
    <property type="entry name" value="SKP1/BTB/POZ_sf"/>
</dbReference>
<dbReference type="Proteomes" id="UP001620645">
    <property type="component" value="Unassembled WGS sequence"/>
</dbReference>
<evidence type="ECO:0000313" key="3">
    <source>
        <dbReference type="Proteomes" id="UP001620645"/>
    </source>
</evidence>
<dbReference type="InterPro" id="IPR000210">
    <property type="entry name" value="BTB/POZ_dom"/>
</dbReference>
<dbReference type="SUPFAM" id="SSF54695">
    <property type="entry name" value="POZ domain"/>
    <property type="match status" value="1"/>
</dbReference>
<proteinExistence type="predicted"/>
<keyword evidence="3" id="KW-1185">Reference proteome</keyword>
<evidence type="ECO:0000259" key="1">
    <source>
        <dbReference type="SMART" id="SM00875"/>
    </source>
</evidence>
<dbReference type="Pfam" id="PF22486">
    <property type="entry name" value="MATH_2"/>
    <property type="match status" value="1"/>
</dbReference>
<dbReference type="EMBL" id="JBICCN010000399">
    <property type="protein sequence ID" value="KAL3071148.1"/>
    <property type="molecule type" value="Genomic_DNA"/>
</dbReference>
<dbReference type="InterPro" id="IPR011705">
    <property type="entry name" value="BACK"/>
</dbReference>
<dbReference type="InterPro" id="IPR008974">
    <property type="entry name" value="TRAF-like"/>
</dbReference>
<reference evidence="2 3" key="1">
    <citation type="submission" date="2024-10" db="EMBL/GenBank/DDBJ databases">
        <authorList>
            <person name="Kim D."/>
        </authorList>
    </citation>
    <scope>NUCLEOTIDE SEQUENCE [LARGE SCALE GENOMIC DNA]</scope>
    <source>
        <strain evidence="2">Taebaek</strain>
    </source>
</reference>
<dbReference type="SUPFAM" id="SSF49599">
    <property type="entry name" value="TRAF domain-like"/>
    <property type="match status" value="1"/>
</dbReference>
<name>A0ABD2IDA4_HETSC</name>
<sequence length="376" mass="43400">MEKRKTVTSVDDPVEVPDVEAEAFKMMLSFIYADDLSELNGQNAMAVLYAADKYGIDRLVDHCLQIPIQNLSNIFLAHAQARLLNLEDFALQCFRYICQNATTLFHSEEFLQIDQNLLCELFGSDQLMISNEFAIWKAALRWADEKCRQNAIECSAENRRSALGPALFKIRFPLIPSENFTRSIVPSGILIIEEFVAVYQFHCHANLRNVPGLYPLKFLWHGRISDWNTAKGNRGTLTLEIEKFSEFAREKVGNFRKSEAEVFVNGLPWKIFVVIQNEKDKTENWMVFGLWCTAPKEDENWSCKCSIILRIVSQKGGNEDFTRKFDRVFTNSVYCWRLDFITFTELMDPSKGFYDKKEDKVTLAIDFNVVKAQIGR</sequence>
<dbReference type="InterPro" id="IPR002083">
    <property type="entry name" value="MATH/TRAF_dom"/>
</dbReference>
<feature type="domain" description="BACK" evidence="1">
    <location>
        <begin position="75"/>
        <end position="185"/>
    </location>
</feature>
<dbReference type="Gene3D" id="3.30.710.10">
    <property type="entry name" value="Potassium Channel Kv1.1, Chain A"/>
    <property type="match status" value="1"/>
</dbReference>
<dbReference type="Gene3D" id="2.60.210.10">
    <property type="entry name" value="Apoptosis, Tumor Necrosis Factor Receptor Associated Protein 2, Chain A"/>
    <property type="match status" value="1"/>
</dbReference>
<dbReference type="PANTHER" id="PTHR45774:SF3">
    <property type="entry name" value="BTB (POZ) DOMAIN-CONTAINING 2B-RELATED"/>
    <property type="match status" value="1"/>
</dbReference>
<dbReference type="Gene3D" id="1.25.40.420">
    <property type="match status" value="1"/>
</dbReference>
<comment type="caution">
    <text evidence="2">The sequence shown here is derived from an EMBL/GenBank/DDBJ whole genome shotgun (WGS) entry which is preliminary data.</text>
</comment>
<accession>A0ABD2IDA4</accession>
<protein>
    <recommendedName>
        <fullName evidence="1">BACK domain-containing protein</fullName>
    </recommendedName>
</protein>